<dbReference type="Gene3D" id="1.10.150.320">
    <property type="entry name" value="Photosystem II 12 kDa extrinsic protein"/>
    <property type="match status" value="1"/>
</dbReference>
<evidence type="ECO:0000313" key="1">
    <source>
        <dbReference type="EMBL" id="QTA80153.1"/>
    </source>
</evidence>
<dbReference type="SUPFAM" id="SSF47781">
    <property type="entry name" value="RuvA domain 2-like"/>
    <property type="match status" value="1"/>
</dbReference>
<sequence>MTIKLLSTEKRAFILFYLVTILLFLPKTAKSDNCLGWTDTAVKLLPDSSFALIEINPDETAGKKIIRHCPYQDPKGKIDYEQLIYEIGSFNKEVWFNEENKETALKQLKIHYDDFIKNPANKNALDELININTAPLTKLVFLPRIGPVLAVKIACYRKTHPPFNSIEDIKQIEGIGQGTFNAVRHYISVR</sequence>
<dbReference type="InterPro" id="IPR051675">
    <property type="entry name" value="Endo/Exo/Phosphatase_dom_1"/>
</dbReference>
<dbReference type="KEGG" id="dli:dnl_24440"/>
<reference evidence="1" key="1">
    <citation type="journal article" date="2021" name="Microb. Physiol.">
        <title>Proteogenomic Insights into the Physiology of Marine, Sulfate-Reducing, Filamentous Desulfonema limicola and Desulfonema magnum.</title>
        <authorList>
            <person name="Schnaars V."/>
            <person name="Wohlbrand L."/>
            <person name="Scheve S."/>
            <person name="Hinrichs C."/>
            <person name="Reinhardt R."/>
            <person name="Rabus R."/>
        </authorList>
    </citation>
    <scope>NUCLEOTIDE SEQUENCE</scope>
    <source>
        <strain evidence="1">5ac10</strain>
    </source>
</reference>
<keyword evidence="2" id="KW-1185">Reference proteome</keyword>
<protein>
    <submittedName>
        <fullName evidence="1">Helix-hairpin-helix motif-containing protein</fullName>
    </submittedName>
</protein>
<dbReference type="Pfam" id="PF12836">
    <property type="entry name" value="HHH_3"/>
    <property type="match status" value="1"/>
</dbReference>
<dbReference type="GO" id="GO:0015628">
    <property type="term" value="P:protein secretion by the type II secretion system"/>
    <property type="evidence" value="ECO:0007669"/>
    <property type="project" value="TreeGrafter"/>
</dbReference>
<dbReference type="AlphaFoldDB" id="A0A975B7M7"/>
<gene>
    <name evidence="1" type="ORF">dnl_24440</name>
</gene>
<dbReference type="Proteomes" id="UP000663720">
    <property type="component" value="Chromosome"/>
</dbReference>
<evidence type="ECO:0000313" key="2">
    <source>
        <dbReference type="Proteomes" id="UP000663720"/>
    </source>
</evidence>
<dbReference type="EMBL" id="CP061799">
    <property type="protein sequence ID" value="QTA80153.1"/>
    <property type="molecule type" value="Genomic_DNA"/>
</dbReference>
<dbReference type="PANTHER" id="PTHR21180:SF32">
    <property type="entry name" value="ENDONUCLEASE_EXONUCLEASE_PHOSPHATASE FAMILY DOMAIN-CONTAINING PROTEIN 1"/>
    <property type="match status" value="1"/>
</dbReference>
<dbReference type="InterPro" id="IPR010994">
    <property type="entry name" value="RuvA_2-like"/>
</dbReference>
<proteinExistence type="predicted"/>
<dbReference type="GO" id="GO:0015627">
    <property type="term" value="C:type II protein secretion system complex"/>
    <property type="evidence" value="ECO:0007669"/>
    <property type="project" value="TreeGrafter"/>
</dbReference>
<accession>A0A975B7M7</accession>
<dbReference type="RefSeq" id="WP_207691825.1">
    <property type="nucleotide sequence ID" value="NZ_CP061799.1"/>
</dbReference>
<name>A0A975B7M7_9BACT</name>
<organism evidence="1 2">
    <name type="scientific">Desulfonema limicola</name>
    <dbReference type="NCBI Taxonomy" id="45656"/>
    <lineage>
        <taxon>Bacteria</taxon>
        <taxon>Pseudomonadati</taxon>
        <taxon>Thermodesulfobacteriota</taxon>
        <taxon>Desulfobacteria</taxon>
        <taxon>Desulfobacterales</taxon>
        <taxon>Desulfococcaceae</taxon>
        <taxon>Desulfonema</taxon>
    </lineage>
</organism>
<dbReference type="PANTHER" id="PTHR21180">
    <property type="entry name" value="ENDONUCLEASE/EXONUCLEASE/PHOSPHATASE FAMILY DOMAIN-CONTAINING PROTEIN 1"/>
    <property type="match status" value="1"/>
</dbReference>